<dbReference type="Gene3D" id="1.10.510.10">
    <property type="entry name" value="Transferase(Phosphotransferase) domain 1"/>
    <property type="match status" value="1"/>
</dbReference>
<evidence type="ECO:0000256" key="4">
    <source>
        <dbReference type="SAM" id="MobiDB-lite"/>
    </source>
</evidence>
<reference evidence="6 7" key="1">
    <citation type="submission" date="2018-05" db="EMBL/GenBank/DDBJ databases">
        <title>Complete genome sequence of Gordonia terrae NRRL B-16283.</title>
        <authorList>
            <person name="Garlena R.A."/>
            <person name="Russell D.A."/>
            <person name="Hatfull G.F."/>
        </authorList>
    </citation>
    <scope>NUCLEOTIDE SEQUENCE [LARGE SCALE GENOMIC DNA]</scope>
    <source>
        <strain evidence="6 7">NRRL B-16283</strain>
    </source>
</reference>
<dbReference type="InterPro" id="IPR000719">
    <property type="entry name" value="Prot_kinase_dom"/>
</dbReference>
<keyword evidence="1" id="KW-1003">Cell membrane</keyword>
<proteinExistence type="inferred from homology"/>
<accession>A0AAD0P089</accession>
<evidence type="ECO:0000313" key="6">
    <source>
        <dbReference type="EMBL" id="AWO84834.1"/>
    </source>
</evidence>
<dbReference type="PANTHER" id="PTHR24221">
    <property type="entry name" value="ATP-BINDING CASSETTE SUB-FAMILY B"/>
    <property type="match status" value="1"/>
</dbReference>
<keyword evidence="1" id="KW-0472">Membrane</keyword>
<dbReference type="GO" id="GO:0004672">
    <property type="term" value="F:protein kinase activity"/>
    <property type="evidence" value="ECO:0007669"/>
    <property type="project" value="InterPro"/>
</dbReference>
<dbReference type="SUPFAM" id="SSF56112">
    <property type="entry name" value="Protein kinase-like (PK-like)"/>
    <property type="match status" value="1"/>
</dbReference>
<dbReference type="SUPFAM" id="SSF52540">
    <property type="entry name" value="P-loop containing nucleoside triphosphate hydrolases"/>
    <property type="match status" value="1"/>
</dbReference>
<dbReference type="Proteomes" id="UP000247118">
    <property type="component" value="Chromosome"/>
</dbReference>
<evidence type="ECO:0000259" key="5">
    <source>
        <dbReference type="PROSITE" id="PS50011"/>
    </source>
</evidence>
<evidence type="ECO:0000256" key="1">
    <source>
        <dbReference type="ARBA" id="ARBA00022519"/>
    </source>
</evidence>
<feature type="compositionally biased region" description="Basic residues" evidence="4">
    <location>
        <begin position="158"/>
        <end position="169"/>
    </location>
</feature>
<dbReference type="PANTHER" id="PTHR24221:SF654">
    <property type="entry name" value="ATP-BINDING CASSETTE SUB-FAMILY B MEMBER 6"/>
    <property type="match status" value="1"/>
</dbReference>
<evidence type="ECO:0000256" key="2">
    <source>
        <dbReference type="ARBA" id="ARBA00022967"/>
    </source>
</evidence>
<sequence>MDDNDLAFATRRSVRAAVTVVAQEMLLSDATVAENIAFARPDATAAEIAEAARRADAHDFISRLPDGYDTRIGQRGRTLSGGQRQRLNVARGLLRGGGLLILDEPTTGLDRTSRPAGVRQADRHLGRLRHRTSHTVHPQGHPQASVSRRGGRGVRPSRGTRARRSRSPHLVRGYGMLPPDKSSLVGFTMQTIPGATLDAAIENGPLSTHDVLQLGVQLSAALHHLHSHNWIHLDVKPSNVIIHGGQAILIDLGILGRPGERRDGSGTRGYLPPEQAVGVALGPAADVFALGVTLFEVLTSRRPYGAIPPWSERGIGRLRTRGRPTSIRPMSPGVGARGHVPDELVELLGHMLDLDPDRRPEMGAVWQRLAWMTEGPVRR</sequence>
<dbReference type="GO" id="GO:0005524">
    <property type="term" value="F:ATP binding"/>
    <property type="evidence" value="ECO:0007669"/>
    <property type="project" value="InterPro"/>
</dbReference>
<dbReference type="InterPro" id="IPR003439">
    <property type="entry name" value="ABC_transporter-like_ATP-bd"/>
</dbReference>
<comment type="similarity">
    <text evidence="3">Belongs to the ABC transporter superfamily. Siderophore-Fe(3+) uptake transporter (SIUT) (TC 3.A.1.21) family.</text>
</comment>
<dbReference type="GO" id="GO:0016887">
    <property type="term" value="F:ATP hydrolysis activity"/>
    <property type="evidence" value="ECO:0007669"/>
    <property type="project" value="InterPro"/>
</dbReference>
<dbReference type="CDD" id="cd14014">
    <property type="entry name" value="STKc_PknB_like"/>
    <property type="match status" value="1"/>
</dbReference>
<dbReference type="Pfam" id="PF00069">
    <property type="entry name" value="Pkinase"/>
    <property type="match status" value="1"/>
</dbReference>
<dbReference type="GO" id="GO:0034040">
    <property type="term" value="F:ATPase-coupled lipid transmembrane transporter activity"/>
    <property type="evidence" value="ECO:0007669"/>
    <property type="project" value="TreeGrafter"/>
</dbReference>
<dbReference type="Gene3D" id="3.40.50.300">
    <property type="entry name" value="P-loop containing nucleotide triphosphate hydrolases"/>
    <property type="match status" value="1"/>
</dbReference>
<protein>
    <recommendedName>
        <fullName evidence="5">Protein kinase domain-containing protein</fullName>
    </recommendedName>
</protein>
<dbReference type="PROSITE" id="PS50011">
    <property type="entry name" value="PROTEIN_KINASE_DOM"/>
    <property type="match status" value="1"/>
</dbReference>
<dbReference type="AlphaFoldDB" id="A0AAD0P089"/>
<keyword evidence="1" id="KW-0997">Cell inner membrane</keyword>
<evidence type="ECO:0000313" key="7">
    <source>
        <dbReference type="Proteomes" id="UP000247118"/>
    </source>
</evidence>
<dbReference type="SMART" id="SM00220">
    <property type="entry name" value="S_TKc"/>
    <property type="match status" value="1"/>
</dbReference>
<dbReference type="Pfam" id="PF00005">
    <property type="entry name" value="ABC_tran"/>
    <property type="match status" value="1"/>
</dbReference>
<feature type="region of interest" description="Disordered" evidence="4">
    <location>
        <begin position="130"/>
        <end position="175"/>
    </location>
</feature>
<name>A0AAD0P089_9ACTN</name>
<feature type="domain" description="Protein kinase" evidence="5">
    <location>
        <begin position="87"/>
        <end position="372"/>
    </location>
</feature>
<keyword evidence="2" id="KW-1278">Translocase</keyword>
<evidence type="ECO:0000256" key="3">
    <source>
        <dbReference type="ARBA" id="ARBA00023455"/>
    </source>
</evidence>
<dbReference type="InterPro" id="IPR039421">
    <property type="entry name" value="Type_1_exporter"/>
</dbReference>
<dbReference type="InterPro" id="IPR011009">
    <property type="entry name" value="Kinase-like_dom_sf"/>
</dbReference>
<dbReference type="InterPro" id="IPR027417">
    <property type="entry name" value="P-loop_NTPase"/>
</dbReference>
<organism evidence="6 7">
    <name type="scientific">Gordonia terrae</name>
    <dbReference type="NCBI Taxonomy" id="2055"/>
    <lineage>
        <taxon>Bacteria</taxon>
        <taxon>Bacillati</taxon>
        <taxon>Actinomycetota</taxon>
        <taxon>Actinomycetes</taxon>
        <taxon>Mycobacteriales</taxon>
        <taxon>Gordoniaceae</taxon>
        <taxon>Gordonia</taxon>
    </lineage>
</organism>
<gene>
    <name evidence="6" type="ORF">DLJ61_16140</name>
</gene>
<dbReference type="EMBL" id="CP029604">
    <property type="protein sequence ID" value="AWO84834.1"/>
    <property type="molecule type" value="Genomic_DNA"/>
</dbReference>